<organism evidence="1">
    <name type="scientific">Trichodesmium erythraeum (strain IMS101)</name>
    <dbReference type="NCBI Taxonomy" id="203124"/>
    <lineage>
        <taxon>Bacteria</taxon>
        <taxon>Bacillati</taxon>
        <taxon>Cyanobacteriota</taxon>
        <taxon>Cyanophyceae</taxon>
        <taxon>Oscillatoriophycideae</taxon>
        <taxon>Oscillatoriales</taxon>
        <taxon>Microcoleaceae</taxon>
        <taxon>Trichodesmium</taxon>
    </lineage>
</organism>
<name>Q118C2_TRIEI</name>
<dbReference type="EMBL" id="CP000393">
    <property type="protein sequence ID" value="ABG50152.1"/>
    <property type="molecule type" value="Genomic_DNA"/>
</dbReference>
<dbReference type="Gene3D" id="3.20.20.140">
    <property type="entry name" value="Metal-dependent hydrolases"/>
    <property type="match status" value="1"/>
</dbReference>
<dbReference type="eggNOG" id="COG0613">
    <property type="taxonomic scope" value="Bacteria"/>
</dbReference>
<evidence type="ECO:0000313" key="1">
    <source>
        <dbReference type="EMBL" id="ABG50152.1"/>
    </source>
</evidence>
<sequence length="68" mass="7698">MMEPEAFHPSHSPTQVQNLKDLSKKYRLLIAGGIDYHGVNNYRKKETTLNMLPLPIELLAPIQQAPSI</sequence>
<protein>
    <submittedName>
        <fullName evidence="1">Uncharacterized protein</fullName>
    </submittedName>
</protein>
<dbReference type="AlphaFoldDB" id="Q118C2"/>
<dbReference type="HOGENOM" id="CLU_2792820_0_0_3"/>
<reference evidence="1" key="1">
    <citation type="submission" date="2006-06" db="EMBL/GenBank/DDBJ databases">
        <title>Complete sequence of Trichodesmium erythraeum IMS101.</title>
        <authorList>
            <consortium name="US DOE Joint Genome Institute"/>
            <person name="Copeland A."/>
            <person name="Lucas S."/>
            <person name="Lapidus A."/>
            <person name="Barry K."/>
            <person name="Detter J.C."/>
            <person name="Glavina del Rio T."/>
            <person name="Hammon N."/>
            <person name="Israni S."/>
            <person name="Dalin E."/>
            <person name="Tice H."/>
            <person name="Pitluck S."/>
            <person name="Kiss H."/>
            <person name="Munk A.C."/>
            <person name="Brettin T."/>
            <person name="Bruce D."/>
            <person name="Han C."/>
            <person name="Tapia R."/>
            <person name="Gilna P."/>
            <person name="Schmutz J."/>
            <person name="Larimer F."/>
            <person name="Land M."/>
            <person name="Hauser L."/>
            <person name="Kyrpides N."/>
            <person name="Kim E."/>
            <person name="Richardson P."/>
        </authorList>
    </citation>
    <scope>NUCLEOTIDE SEQUENCE [LARGE SCALE GENOMIC DNA]</scope>
    <source>
        <strain evidence="1">IMS101</strain>
    </source>
</reference>
<proteinExistence type="predicted"/>
<gene>
    <name evidence="1" type="ordered locus">Tery_0720</name>
</gene>
<accession>Q118C2</accession>
<dbReference type="KEGG" id="ter:Tery_0720"/>